<reference evidence="1 2" key="1">
    <citation type="journal article" date="2019" name="Antonie Van Leeuwenhoek">
        <title>Description of 'Ca. Methylobacter oryzae' KRF1, a novel species from the environmentally important Methylobacter clade 2.</title>
        <authorList>
            <person name="Khatri K."/>
            <person name="Mohite J.A."/>
            <person name="Pandit P.S."/>
            <person name="Bahulikar R."/>
            <person name="Rahalkar M.C."/>
        </authorList>
    </citation>
    <scope>NUCLEOTIDE SEQUENCE [LARGE SCALE GENOMIC DNA]</scope>
    <source>
        <strain evidence="1 2">KRF1</strain>
    </source>
</reference>
<dbReference type="Gene3D" id="3.40.50.620">
    <property type="entry name" value="HUPs"/>
    <property type="match status" value="1"/>
</dbReference>
<protein>
    <submittedName>
        <fullName evidence="1">N-acetyl sugar amidotransferase</fullName>
    </submittedName>
</protein>
<dbReference type="RefSeq" id="WP_127030258.1">
    <property type="nucleotide sequence ID" value="NZ_RYFG02000076.1"/>
</dbReference>
<dbReference type="SUPFAM" id="SSF52402">
    <property type="entry name" value="Adenine nucleotide alpha hydrolases-like"/>
    <property type="match status" value="1"/>
</dbReference>
<dbReference type="PANTHER" id="PTHR43169">
    <property type="entry name" value="EXSB FAMILY PROTEIN"/>
    <property type="match status" value="1"/>
</dbReference>
<evidence type="ECO:0000313" key="2">
    <source>
        <dbReference type="Proteomes" id="UP000733744"/>
    </source>
</evidence>
<gene>
    <name evidence="1" type="ORF">EKO24_007990</name>
</gene>
<accession>A0ABY3CBU9</accession>
<dbReference type="InterPro" id="IPR014729">
    <property type="entry name" value="Rossmann-like_a/b/a_fold"/>
</dbReference>
<dbReference type="PANTHER" id="PTHR43169:SF2">
    <property type="entry name" value="NAD_GMP SYNTHASE DOMAIN-CONTAINING PROTEIN"/>
    <property type="match status" value="1"/>
</dbReference>
<keyword evidence="2" id="KW-1185">Reference proteome</keyword>
<sequence>MNTTSYGQPLFPEMRYCARCCMPESNEGMQFDEMGICQACQSSEQKIRINWVEREKELSNLLDYYKSLNNEYDCIIPISGGKDSTFQLHVLTKVYGMRALAVTFSHNWFSETGKYNLQNCLEQFDVDHIMFTPNRSLVNRLARQSLFKIGDACWHCHSGVGAFPMQIAVKYKIPLMIWGESIAETSGRATHRNPVRKFDRDYFTKVSAKRYPEEMVCDSISLRELSGFKLPSVEEIEAVGVVGIHLGDFIFWDDERQMEFVRDVYGWREDKVEGTYKHYKSVECKMAGVHDYTKFLKRGFGRGTDHASVDVRAGLLTREEAFELAKKSDTERPPALDWYLQITGFSNEEFEIVMAQHRRDLGIETLTDEKFSAAIENYRRSQVKP</sequence>
<name>A0ABY3CBU9_9GAMM</name>
<dbReference type="EMBL" id="RYFG02000076">
    <property type="protein sequence ID" value="TRW97077.1"/>
    <property type="molecule type" value="Genomic_DNA"/>
</dbReference>
<dbReference type="InterPro" id="IPR052188">
    <property type="entry name" value="Ni-pincer_cofactor_biosynth"/>
</dbReference>
<comment type="caution">
    <text evidence="1">The sequence shown here is derived from an EMBL/GenBank/DDBJ whole genome shotgun (WGS) entry which is preliminary data.</text>
</comment>
<dbReference type="InterPro" id="IPR020022">
    <property type="entry name" value="N-acetyl_sugar_amidoTrfase"/>
</dbReference>
<proteinExistence type="predicted"/>
<organism evidence="1 2">
    <name type="scientific">Candidatus Methylobacter oryzae</name>
    <dbReference type="NCBI Taxonomy" id="2497749"/>
    <lineage>
        <taxon>Bacteria</taxon>
        <taxon>Pseudomonadati</taxon>
        <taxon>Pseudomonadota</taxon>
        <taxon>Gammaproteobacteria</taxon>
        <taxon>Methylococcales</taxon>
        <taxon>Methylococcaceae</taxon>
        <taxon>Methylobacter</taxon>
    </lineage>
</organism>
<dbReference type="Proteomes" id="UP000733744">
    <property type="component" value="Unassembled WGS sequence"/>
</dbReference>
<evidence type="ECO:0000313" key="1">
    <source>
        <dbReference type="EMBL" id="TRW97077.1"/>
    </source>
</evidence>
<dbReference type="NCBIfam" id="TIGR03573">
    <property type="entry name" value="WbuX"/>
    <property type="match status" value="1"/>
</dbReference>